<reference evidence="2" key="2">
    <citation type="submission" date="2015-02" db="UniProtKB">
        <authorList>
            <consortium name="EnsemblMetazoa"/>
        </authorList>
    </citation>
    <scope>IDENTIFICATION</scope>
</reference>
<feature type="region of interest" description="Disordered" evidence="1">
    <location>
        <begin position="33"/>
        <end position="52"/>
    </location>
</feature>
<dbReference type="EMBL" id="JH431920">
    <property type="status" value="NOT_ANNOTATED_CDS"/>
    <property type="molecule type" value="Genomic_DNA"/>
</dbReference>
<protein>
    <recommendedName>
        <fullName evidence="4">RING-type domain-containing protein</fullName>
    </recommendedName>
</protein>
<dbReference type="HOGENOM" id="CLU_1596583_0_0_1"/>
<dbReference type="AlphaFoldDB" id="T1J7D6"/>
<proteinExistence type="predicted"/>
<reference evidence="3" key="1">
    <citation type="submission" date="2011-05" db="EMBL/GenBank/DDBJ databases">
        <authorList>
            <person name="Richards S.R."/>
            <person name="Qu J."/>
            <person name="Jiang H."/>
            <person name="Jhangiani S.N."/>
            <person name="Agravi P."/>
            <person name="Goodspeed R."/>
            <person name="Gross S."/>
            <person name="Mandapat C."/>
            <person name="Jackson L."/>
            <person name="Mathew T."/>
            <person name="Pu L."/>
            <person name="Thornton R."/>
            <person name="Saada N."/>
            <person name="Wilczek-Boney K.B."/>
            <person name="Lee S."/>
            <person name="Kovar C."/>
            <person name="Wu Y."/>
            <person name="Scherer S.E."/>
            <person name="Worley K.C."/>
            <person name="Muzny D.M."/>
            <person name="Gibbs R."/>
        </authorList>
    </citation>
    <scope>NUCLEOTIDE SEQUENCE</scope>
    <source>
        <strain evidence="3">Brora</strain>
    </source>
</reference>
<evidence type="ECO:0000313" key="2">
    <source>
        <dbReference type="EnsemblMetazoa" id="SMAR009577-PA"/>
    </source>
</evidence>
<evidence type="ECO:0000256" key="1">
    <source>
        <dbReference type="SAM" id="MobiDB-lite"/>
    </source>
</evidence>
<dbReference type="InterPro" id="IPR013083">
    <property type="entry name" value="Znf_RING/FYVE/PHD"/>
</dbReference>
<accession>T1J7D6</accession>
<evidence type="ECO:0000313" key="3">
    <source>
        <dbReference type="Proteomes" id="UP000014500"/>
    </source>
</evidence>
<sequence>MVFIKREFTMMARDCNGTYWPRRVTFATISPTPRVPAQENEALEGRERPDTAVTQQPVTQTAILTHLAVEQEEQNIQNDALNDVQSSGSSKLCILCSENEINTVFGPCGHMVSCWGCSDRVFEGCDKSVGCIQIIISMTRCSLMCRHFDLDQACIFSQSMSPSRYLT</sequence>
<dbReference type="Pfam" id="PF13920">
    <property type="entry name" value="zf-C3HC4_3"/>
    <property type="match status" value="1"/>
</dbReference>
<dbReference type="Gene3D" id="3.30.40.10">
    <property type="entry name" value="Zinc/RING finger domain, C3HC4 (zinc finger)"/>
    <property type="match status" value="1"/>
</dbReference>
<dbReference type="Proteomes" id="UP000014500">
    <property type="component" value="Unassembled WGS sequence"/>
</dbReference>
<keyword evidence="3" id="KW-1185">Reference proteome</keyword>
<evidence type="ECO:0008006" key="4">
    <source>
        <dbReference type="Google" id="ProtNLM"/>
    </source>
</evidence>
<dbReference type="EnsemblMetazoa" id="SMAR009577-RA">
    <property type="protein sequence ID" value="SMAR009577-PA"/>
    <property type="gene ID" value="SMAR009577"/>
</dbReference>
<name>T1J7D6_STRMM</name>
<organism evidence="2 3">
    <name type="scientific">Strigamia maritima</name>
    <name type="common">European centipede</name>
    <name type="synonym">Geophilus maritimus</name>
    <dbReference type="NCBI Taxonomy" id="126957"/>
    <lineage>
        <taxon>Eukaryota</taxon>
        <taxon>Metazoa</taxon>
        <taxon>Ecdysozoa</taxon>
        <taxon>Arthropoda</taxon>
        <taxon>Myriapoda</taxon>
        <taxon>Chilopoda</taxon>
        <taxon>Pleurostigmophora</taxon>
        <taxon>Geophilomorpha</taxon>
        <taxon>Linotaeniidae</taxon>
        <taxon>Strigamia</taxon>
    </lineage>
</organism>